<comment type="subcellular location">
    <subcellularLocation>
        <location evidence="3">Peroxisome membrane</location>
    </subcellularLocation>
</comment>
<dbReference type="EMBL" id="JABSTR010000004">
    <property type="protein sequence ID" value="KAH9368419.1"/>
    <property type="molecule type" value="Genomic_DNA"/>
</dbReference>
<proteinExistence type="predicted"/>
<sequence length="223" mass="25088">MKSLEEMLQTHGGRDVVIRTLGYACLLSSGLTRGSLSRKLRIASSEFSHCRVVCRLLDDWPMLKYSLSYGLGKHEEDSTLQILGVLKNVADQAFYPVEHVSWLCNKQIISLDKSRWETAGTVLWLVSLYCGIARSLRIINILQRKREKLSSVKGDSTRQECDVLAKEQLGHMLGVVRNLADLVNAVSWLPWQFLWAGKLRPWHNGALGLLSSLISLACQLLLV</sequence>
<keyword evidence="5" id="KW-1185">Reference proteome</keyword>
<dbReference type="PANTHER" id="PTHR20990">
    <property type="entry name" value="PEROXISOMAL BIOGENESIS FACTOR 11"/>
    <property type="match status" value="1"/>
</dbReference>
<dbReference type="AlphaFoldDB" id="A0A9J6G0D6"/>
<evidence type="ECO:0000256" key="3">
    <source>
        <dbReference type="ARBA" id="ARBA00046271"/>
    </source>
</evidence>
<evidence type="ECO:0000256" key="1">
    <source>
        <dbReference type="ARBA" id="ARBA00023136"/>
    </source>
</evidence>
<protein>
    <recommendedName>
        <fullName evidence="6">Peroxisomal membrane protein 11C</fullName>
    </recommendedName>
</protein>
<gene>
    <name evidence="4" type="ORF">HPB48_012651</name>
</gene>
<evidence type="ECO:0000313" key="4">
    <source>
        <dbReference type="EMBL" id="KAH9368419.1"/>
    </source>
</evidence>
<organism evidence="4 5">
    <name type="scientific">Haemaphysalis longicornis</name>
    <name type="common">Bush tick</name>
    <dbReference type="NCBI Taxonomy" id="44386"/>
    <lineage>
        <taxon>Eukaryota</taxon>
        <taxon>Metazoa</taxon>
        <taxon>Ecdysozoa</taxon>
        <taxon>Arthropoda</taxon>
        <taxon>Chelicerata</taxon>
        <taxon>Arachnida</taxon>
        <taxon>Acari</taxon>
        <taxon>Parasitiformes</taxon>
        <taxon>Ixodida</taxon>
        <taxon>Ixodoidea</taxon>
        <taxon>Ixodidae</taxon>
        <taxon>Haemaphysalinae</taxon>
        <taxon>Haemaphysalis</taxon>
    </lineage>
</organism>
<dbReference type="InterPro" id="IPR008733">
    <property type="entry name" value="PEX11"/>
</dbReference>
<dbReference type="VEuPathDB" id="VectorBase:HLOH_060766"/>
<dbReference type="GO" id="GO:0005778">
    <property type="term" value="C:peroxisomal membrane"/>
    <property type="evidence" value="ECO:0007669"/>
    <property type="project" value="UniProtKB-SubCell"/>
</dbReference>
<reference evidence="4 5" key="1">
    <citation type="journal article" date="2020" name="Cell">
        <title>Large-Scale Comparative Analyses of Tick Genomes Elucidate Their Genetic Diversity and Vector Capacities.</title>
        <authorList>
            <consortium name="Tick Genome and Microbiome Consortium (TIGMIC)"/>
            <person name="Jia N."/>
            <person name="Wang J."/>
            <person name="Shi W."/>
            <person name="Du L."/>
            <person name="Sun Y."/>
            <person name="Zhan W."/>
            <person name="Jiang J.F."/>
            <person name="Wang Q."/>
            <person name="Zhang B."/>
            <person name="Ji P."/>
            <person name="Bell-Sakyi L."/>
            <person name="Cui X.M."/>
            <person name="Yuan T.T."/>
            <person name="Jiang B.G."/>
            <person name="Yang W.F."/>
            <person name="Lam T.T."/>
            <person name="Chang Q.C."/>
            <person name="Ding S.J."/>
            <person name="Wang X.J."/>
            <person name="Zhu J.G."/>
            <person name="Ruan X.D."/>
            <person name="Zhao L."/>
            <person name="Wei J.T."/>
            <person name="Ye R.Z."/>
            <person name="Que T.C."/>
            <person name="Du C.H."/>
            <person name="Zhou Y.H."/>
            <person name="Cheng J.X."/>
            <person name="Dai P.F."/>
            <person name="Guo W.B."/>
            <person name="Han X.H."/>
            <person name="Huang E.J."/>
            <person name="Li L.F."/>
            <person name="Wei W."/>
            <person name="Gao Y.C."/>
            <person name="Liu J.Z."/>
            <person name="Shao H.Z."/>
            <person name="Wang X."/>
            <person name="Wang C.C."/>
            <person name="Yang T.C."/>
            <person name="Huo Q.B."/>
            <person name="Li W."/>
            <person name="Chen H.Y."/>
            <person name="Chen S.E."/>
            <person name="Zhou L.G."/>
            <person name="Ni X.B."/>
            <person name="Tian J.H."/>
            <person name="Sheng Y."/>
            <person name="Liu T."/>
            <person name="Pan Y.S."/>
            <person name="Xia L.Y."/>
            <person name="Li J."/>
            <person name="Zhao F."/>
            <person name="Cao W.C."/>
        </authorList>
    </citation>
    <scope>NUCLEOTIDE SEQUENCE [LARGE SCALE GENOMIC DNA]</scope>
    <source>
        <strain evidence="4">HaeL-2018</strain>
    </source>
</reference>
<evidence type="ECO:0000256" key="2">
    <source>
        <dbReference type="ARBA" id="ARBA00023140"/>
    </source>
</evidence>
<dbReference type="Pfam" id="PF05648">
    <property type="entry name" value="PEX11"/>
    <property type="match status" value="1"/>
</dbReference>
<accession>A0A9J6G0D6</accession>
<dbReference type="InterPro" id="IPR026510">
    <property type="entry name" value="PEX11C_met"/>
</dbReference>
<dbReference type="Proteomes" id="UP000821853">
    <property type="component" value="Chromosome 2"/>
</dbReference>
<dbReference type="OrthoDB" id="10005898at2759"/>
<comment type="caution">
    <text evidence="4">The sequence shown here is derived from an EMBL/GenBank/DDBJ whole genome shotgun (WGS) entry which is preliminary data.</text>
</comment>
<dbReference type="GO" id="GO:0016559">
    <property type="term" value="P:peroxisome fission"/>
    <property type="evidence" value="ECO:0007669"/>
    <property type="project" value="InterPro"/>
</dbReference>
<dbReference type="PANTHER" id="PTHR20990:SF1">
    <property type="entry name" value="PEROXISOMAL MEMBRANE PROTEIN 11C"/>
    <property type="match status" value="1"/>
</dbReference>
<evidence type="ECO:0008006" key="6">
    <source>
        <dbReference type="Google" id="ProtNLM"/>
    </source>
</evidence>
<name>A0A9J6G0D6_HAELO</name>
<keyword evidence="2" id="KW-0576">Peroxisome</keyword>
<keyword evidence="1" id="KW-0472">Membrane</keyword>
<dbReference type="OMA" id="PIEKICW"/>
<evidence type="ECO:0000313" key="5">
    <source>
        <dbReference type="Proteomes" id="UP000821853"/>
    </source>
</evidence>